<dbReference type="NCBIfam" id="TIGR02453">
    <property type="entry name" value="TIGR02453 family protein"/>
    <property type="match status" value="1"/>
</dbReference>
<gene>
    <name evidence="1" type="ORF">GCM10010946_34040</name>
</gene>
<dbReference type="PANTHER" id="PTHR36452">
    <property type="entry name" value="CHROMOSOME 12, WHOLE GENOME SHOTGUN SEQUENCE"/>
    <property type="match status" value="1"/>
</dbReference>
<proteinExistence type="predicted"/>
<name>A0ABQ2Y1V7_9BURK</name>
<dbReference type="EMBL" id="BMYU01000011">
    <property type="protein sequence ID" value="GGX52559.1"/>
    <property type="molecule type" value="Genomic_DNA"/>
</dbReference>
<dbReference type="RefSeq" id="WP_189358652.1">
    <property type="nucleotide sequence ID" value="NZ_BMYU01000011.1"/>
</dbReference>
<organism evidence="1 2">
    <name type="scientific">Undibacterium squillarum</name>
    <dbReference type="NCBI Taxonomy" id="1131567"/>
    <lineage>
        <taxon>Bacteria</taxon>
        <taxon>Pseudomonadati</taxon>
        <taxon>Pseudomonadota</taxon>
        <taxon>Betaproteobacteria</taxon>
        <taxon>Burkholderiales</taxon>
        <taxon>Oxalobacteraceae</taxon>
        <taxon>Undibacterium</taxon>
    </lineage>
</organism>
<dbReference type="InterPro" id="IPR015996">
    <property type="entry name" value="UCP028451"/>
</dbReference>
<dbReference type="PANTHER" id="PTHR36452:SF1">
    <property type="entry name" value="DUF2461 DOMAIN-CONTAINING PROTEIN"/>
    <property type="match status" value="1"/>
</dbReference>
<evidence type="ECO:0000313" key="1">
    <source>
        <dbReference type="EMBL" id="GGX52559.1"/>
    </source>
</evidence>
<sequence>MHLSDLQAFLSELSENNHRAWMAMNKPRYDILRNEFLELTGALINSLQRTDPAIANTNPAKALFRINRDVRFSKDKSPYKTIFSASIVPDGRKKPSEGGGPAYYFQFDAQGVLLFAVGEYLPPPHRLRQIRDQLISDGNGFLDAINQDPFRSNFPAILSEGRLVKVPRAYPAEHPMGEWLKYKSFIAVNEISYLGMSASEVKNQLLMAFESAKPLIYWLRTSHHIAVNAYPE</sequence>
<reference evidence="2" key="1">
    <citation type="journal article" date="2019" name="Int. J. Syst. Evol. Microbiol.">
        <title>The Global Catalogue of Microorganisms (GCM) 10K type strain sequencing project: providing services to taxonomists for standard genome sequencing and annotation.</title>
        <authorList>
            <consortium name="The Broad Institute Genomics Platform"/>
            <consortium name="The Broad Institute Genome Sequencing Center for Infectious Disease"/>
            <person name="Wu L."/>
            <person name="Ma J."/>
        </authorList>
    </citation>
    <scope>NUCLEOTIDE SEQUENCE [LARGE SCALE GENOMIC DNA]</scope>
    <source>
        <strain evidence="2">KCTC 23917</strain>
    </source>
</reference>
<dbReference type="PIRSF" id="PIRSF028451">
    <property type="entry name" value="UCP028451"/>
    <property type="match status" value="1"/>
</dbReference>
<dbReference type="Pfam" id="PF09365">
    <property type="entry name" value="DUF2461"/>
    <property type="match status" value="1"/>
</dbReference>
<accession>A0ABQ2Y1V7</accession>
<protein>
    <submittedName>
        <fullName evidence="1">TIGR02453 family protein</fullName>
    </submittedName>
</protein>
<comment type="caution">
    <text evidence="1">The sequence shown here is derived from an EMBL/GenBank/DDBJ whole genome shotgun (WGS) entry which is preliminary data.</text>
</comment>
<keyword evidence="2" id="KW-1185">Reference proteome</keyword>
<evidence type="ECO:0000313" key="2">
    <source>
        <dbReference type="Proteomes" id="UP000653343"/>
    </source>
</evidence>
<dbReference type="Proteomes" id="UP000653343">
    <property type="component" value="Unassembled WGS sequence"/>
</dbReference>
<dbReference type="InterPro" id="IPR012808">
    <property type="entry name" value="CHP02453"/>
</dbReference>